<reference evidence="5" key="1">
    <citation type="submission" date="2022-12" db="EMBL/GenBank/DDBJ databases">
        <authorList>
            <person name="Petersen C."/>
        </authorList>
    </citation>
    <scope>NUCLEOTIDE SEQUENCE</scope>
    <source>
        <strain evidence="5">IBT 35675</strain>
    </source>
</reference>
<dbReference type="Pfam" id="PF12796">
    <property type="entry name" value="Ank_2"/>
    <property type="match status" value="2"/>
</dbReference>
<dbReference type="PANTHER" id="PTHR24171">
    <property type="entry name" value="ANKYRIN REPEAT DOMAIN-CONTAINING PROTEIN 39-RELATED"/>
    <property type="match status" value="1"/>
</dbReference>
<name>A0A9W9UYE1_PENBR</name>
<evidence type="ECO:0000313" key="5">
    <source>
        <dbReference type="EMBL" id="KAJ5361164.1"/>
    </source>
</evidence>
<evidence type="ECO:0000256" key="3">
    <source>
        <dbReference type="PROSITE-ProRule" id="PRU00023"/>
    </source>
</evidence>
<dbReference type="SMART" id="SM00248">
    <property type="entry name" value="ANK"/>
    <property type="match status" value="6"/>
</dbReference>
<dbReference type="GO" id="GO:0085020">
    <property type="term" value="P:protein K6-linked ubiquitination"/>
    <property type="evidence" value="ECO:0007669"/>
    <property type="project" value="TreeGrafter"/>
</dbReference>
<evidence type="ECO:0000256" key="2">
    <source>
        <dbReference type="ARBA" id="ARBA00023043"/>
    </source>
</evidence>
<dbReference type="EMBL" id="JAPZBR010000002">
    <property type="protein sequence ID" value="KAJ5361164.1"/>
    <property type="molecule type" value="Genomic_DNA"/>
</dbReference>
<evidence type="ECO:0000313" key="6">
    <source>
        <dbReference type="Proteomes" id="UP001148299"/>
    </source>
</evidence>
<feature type="repeat" description="ANK" evidence="3">
    <location>
        <begin position="317"/>
        <end position="349"/>
    </location>
</feature>
<dbReference type="SUPFAM" id="SSF48403">
    <property type="entry name" value="Ankyrin repeat"/>
    <property type="match status" value="1"/>
</dbReference>
<evidence type="ECO:0000256" key="1">
    <source>
        <dbReference type="ARBA" id="ARBA00022737"/>
    </source>
</evidence>
<dbReference type="AlphaFoldDB" id="A0A9W9UYE1"/>
<gene>
    <name evidence="5" type="ORF">N7541_002008</name>
</gene>
<keyword evidence="6" id="KW-1185">Reference proteome</keyword>
<keyword evidence="1" id="KW-0677">Repeat</keyword>
<protein>
    <recommendedName>
        <fullName evidence="7">Ankyrin repeat protein</fullName>
    </recommendedName>
</protein>
<comment type="caution">
    <text evidence="5">The sequence shown here is derived from an EMBL/GenBank/DDBJ whole genome shotgun (WGS) entry which is preliminary data.</text>
</comment>
<keyword evidence="2 3" id="KW-0040">ANK repeat</keyword>
<proteinExistence type="predicted"/>
<reference evidence="5" key="2">
    <citation type="journal article" date="2023" name="IMA Fungus">
        <title>Comparative genomic study of the Penicillium genus elucidates a diverse pangenome and 15 lateral gene transfer events.</title>
        <authorList>
            <person name="Petersen C."/>
            <person name="Sorensen T."/>
            <person name="Nielsen M.R."/>
            <person name="Sondergaard T.E."/>
            <person name="Sorensen J.L."/>
            <person name="Fitzpatrick D.A."/>
            <person name="Frisvad J.C."/>
            <person name="Nielsen K.L."/>
        </authorList>
    </citation>
    <scope>NUCLEOTIDE SEQUENCE</scope>
    <source>
        <strain evidence="5">IBT 35675</strain>
    </source>
</reference>
<feature type="region of interest" description="Disordered" evidence="4">
    <location>
        <begin position="225"/>
        <end position="246"/>
    </location>
</feature>
<dbReference type="InterPro" id="IPR002110">
    <property type="entry name" value="Ankyrin_rpt"/>
</dbReference>
<feature type="repeat" description="ANK" evidence="3">
    <location>
        <begin position="417"/>
        <end position="449"/>
    </location>
</feature>
<dbReference type="Proteomes" id="UP001148299">
    <property type="component" value="Unassembled WGS sequence"/>
</dbReference>
<evidence type="ECO:0008006" key="7">
    <source>
        <dbReference type="Google" id="ProtNLM"/>
    </source>
</evidence>
<dbReference type="PANTHER" id="PTHR24171:SF8">
    <property type="entry name" value="BRCA1-ASSOCIATED RING DOMAIN PROTEIN 1"/>
    <property type="match status" value="1"/>
</dbReference>
<dbReference type="InterPro" id="IPR036770">
    <property type="entry name" value="Ankyrin_rpt-contain_sf"/>
</dbReference>
<accession>A0A9W9UYE1</accession>
<dbReference type="GO" id="GO:0004842">
    <property type="term" value="F:ubiquitin-protein transferase activity"/>
    <property type="evidence" value="ECO:0007669"/>
    <property type="project" value="TreeGrafter"/>
</dbReference>
<dbReference type="PROSITE" id="PS50088">
    <property type="entry name" value="ANK_REPEAT"/>
    <property type="match status" value="3"/>
</dbReference>
<sequence>MESTSHFGVNNGTQVGVNNGSITANFYSGLSVVRTLARSLHRSLATSLDPFQQVQNELALLVAGLEIAQSPSSLDESEVTVSMNDELSRCQENLNLLRKMKVDYDSHELEAQQDINLDELVEKLAEIRLQLSHFTTTLEHVIKMLQKFIADDDSRTKAKTIISSLSNPNDDKEGWRQLRKELQDTGISPESFSENLDLIIAIFRKSFEAEMPDLNTLTQYMIENPDMSTSNRPKGRPISTFSDTSRSSRRPASVWQMALSQPMNVMYKAFGITDGSSNTTLSFDGSKDLISYAQKGDLEAVMQSLNEGSDVNASNEFGDSALSLAAVAGHQYVVLLLFARGAKVGAMNKKRETALVQAARAGRIEVLNILMSHEEPIDDNQYHMALGVAAEKGHIEVVRLMLDRGGDPNYLKKDDEKANTPLFKAAGNGHNKIIRVLLDHGAKPNTLNFWSESAMFAACRSKKEKTARLLLKFGASFDQKAESIAGYELWNILFDDSQMR</sequence>
<organism evidence="5 6">
    <name type="scientific">Penicillium brevicompactum</name>
    <dbReference type="NCBI Taxonomy" id="5074"/>
    <lineage>
        <taxon>Eukaryota</taxon>
        <taxon>Fungi</taxon>
        <taxon>Dikarya</taxon>
        <taxon>Ascomycota</taxon>
        <taxon>Pezizomycotina</taxon>
        <taxon>Eurotiomycetes</taxon>
        <taxon>Eurotiomycetidae</taxon>
        <taxon>Eurotiales</taxon>
        <taxon>Aspergillaceae</taxon>
        <taxon>Penicillium</taxon>
    </lineage>
</organism>
<dbReference type="PROSITE" id="PS50297">
    <property type="entry name" value="ANK_REP_REGION"/>
    <property type="match status" value="3"/>
</dbReference>
<dbReference type="Gene3D" id="1.25.40.20">
    <property type="entry name" value="Ankyrin repeat-containing domain"/>
    <property type="match status" value="1"/>
</dbReference>
<evidence type="ECO:0000256" key="4">
    <source>
        <dbReference type="SAM" id="MobiDB-lite"/>
    </source>
</evidence>
<feature type="repeat" description="ANK" evidence="3">
    <location>
        <begin position="381"/>
        <end position="413"/>
    </location>
</feature>